<reference evidence="2" key="1">
    <citation type="journal article" date="2014" name="Genome Announc.">
        <title>Draft genome sequence of Rhodosporidium toruloides CECT1137, an oleaginous yeast of biotechnological interest.</title>
        <authorList>
            <person name="Morin N."/>
            <person name="Calcas X."/>
            <person name="Devillers H."/>
            <person name="Durrens P."/>
            <person name="Sherman D.J."/>
            <person name="Nicaud J.-M."/>
            <person name="Neuveglise C."/>
        </authorList>
    </citation>
    <scope>NUCLEOTIDE SEQUENCE</scope>
    <source>
        <strain evidence="2">CECT1137</strain>
    </source>
</reference>
<dbReference type="AlphaFoldDB" id="A0A061B3W4"/>
<proteinExistence type="predicted"/>
<sequence>MPSLDSLPVPLLLELASHLEDREEFPSPWNRFTQNCVAPAVSASKALISLSSTCKRLREVFEEKVFGCLSVGEMVEDVIATSAILEVAPLLPKGIEALAECMKNMVHLEKIVWASSLPLPPLFVTVLKKLDCFHALDFEAGCVESHPHILPLVDKLTDVDFESEILPSLPAASIKLCPVTVASRRRSKKKWDERNLPTPQEQTDAFVKGLAAYLPLAADTLESLMINGAGIAPDVEDPGYLRDPAANWFHNLFDTMAGTTQQRIYLDFPRLTRLCIKVAKVDCVAITHLLKARAESFTHLQLDGNDRKTYASPPRAFPRLEYFCTIFYDEVKVAKFVKKVVASPKLAYLNLNGLRPDEVGQIFGSTMACRETLRELNLQSLQTEGLRVGQMNLVARSCPNLEVLKLRATWAGEAIDFLHALKPLKKLRFLLFDHPWEKGRDWPFPDPDGRTIRSERDGDFRIVSCFGTSMEVEIRRRILEDIAAVRPMYKSRFLAFASDHPRLVFVDWHATEAVQWHWRFKRVGDKVEVESDKAHVSYEEEAAAERQQGGAGAGGQGWGGVFMRLPRNA</sequence>
<feature type="region of interest" description="Disordered" evidence="1">
    <location>
        <begin position="539"/>
        <end position="558"/>
    </location>
</feature>
<dbReference type="Gene3D" id="3.80.10.10">
    <property type="entry name" value="Ribonuclease Inhibitor"/>
    <property type="match status" value="1"/>
</dbReference>
<dbReference type="SUPFAM" id="SSF52047">
    <property type="entry name" value="RNI-like"/>
    <property type="match status" value="1"/>
</dbReference>
<evidence type="ECO:0000256" key="1">
    <source>
        <dbReference type="SAM" id="MobiDB-lite"/>
    </source>
</evidence>
<gene>
    <name evidence="2" type="ORF">RHTO0S_06e04544g</name>
</gene>
<dbReference type="OrthoDB" id="2524658at2759"/>
<feature type="compositionally biased region" description="Gly residues" evidence="1">
    <location>
        <begin position="549"/>
        <end position="558"/>
    </location>
</feature>
<name>A0A061B3W4_RHOTO</name>
<evidence type="ECO:0000313" key="2">
    <source>
        <dbReference type="EMBL" id="CDR41708.1"/>
    </source>
</evidence>
<organism evidence="2">
    <name type="scientific">Rhodotorula toruloides</name>
    <name type="common">Yeast</name>
    <name type="synonym">Rhodosporidium toruloides</name>
    <dbReference type="NCBI Taxonomy" id="5286"/>
    <lineage>
        <taxon>Eukaryota</taxon>
        <taxon>Fungi</taxon>
        <taxon>Dikarya</taxon>
        <taxon>Basidiomycota</taxon>
        <taxon>Pucciniomycotina</taxon>
        <taxon>Microbotryomycetes</taxon>
        <taxon>Sporidiobolales</taxon>
        <taxon>Sporidiobolaceae</taxon>
        <taxon>Rhodotorula</taxon>
    </lineage>
</organism>
<accession>A0A061B3W4</accession>
<protein>
    <submittedName>
        <fullName evidence="2">RHTO0S06e04544g1_1</fullName>
    </submittedName>
</protein>
<dbReference type="EMBL" id="LK052941">
    <property type="protein sequence ID" value="CDR41708.1"/>
    <property type="molecule type" value="Genomic_DNA"/>
</dbReference>
<dbReference type="InterPro" id="IPR032675">
    <property type="entry name" value="LRR_dom_sf"/>
</dbReference>